<evidence type="ECO:0000313" key="2">
    <source>
        <dbReference type="EMBL" id="CAB4162622.1"/>
    </source>
</evidence>
<gene>
    <name evidence="2" type="ORF">UFOVP783_78</name>
</gene>
<dbReference type="EMBL" id="LR796738">
    <property type="protein sequence ID" value="CAB4162622.1"/>
    <property type="molecule type" value="Genomic_DNA"/>
</dbReference>
<name>A0A6J5NV08_9CAUD</name>
<reference evidence="2" key="1">
    <citation type="submission" date="2020-04" db="EMBL/GenBank/DDBJ databases">
        <authorList>
            <person name="Chiriac C."/>
            <person name="Salcher M."/>
            <person name="Ghai R."/>
            <person name="Kavagutti S V."/>
        </authorList>
    </citation>
    <scope>NUCLEOTIDE SEQUENCE</scope>
</reference>
<sequence>MKVLNITIKPNGKVSIDAEGYTDAGCKADTAPILDALTGGEGHASVEDKPEASIPASTNATNVGGY</sequence>
<feature type="region of interest" description="Disordered" evidence="1">
    <location>
        <begin position="39"/>
        <end position="66"/>
    </location>
</feature>
<organism evidence="2">
    <name type="scientific">uncultured Caudovirales phage</name>
    <dbReference type="NCBI Taxonomy" id="2100421"/>
    <lineage>
        <taxon>Viruses</taxon>
        <taxon>Duplodnaviria</taxon>
        <taxon>Heunggongvirae</taxon>
        <taxon>Uroviricota</taxon>
        <taxon>Caudoviricetes</taxon>
        <taxon>Peduoviridae</taxon>
        <taxon>Maltschvirus</taxon>
        <taxon>Maltschvirus maltsch</taxon>
    </lineage>
</organism>
<protein>
    <recommendedName>
        <fullName evidence="3">DUF2997 domain-containing protein</fullName>
    </recommendedName>
</protein>
<evidence type="ECO:0008006" key="3">
    <source>
        <dbReference type="Google" id="ProtNLM"/>
    </source>
</evidence>
<evidence type="ECO:0000256" key="1">
    <source>
        <dbReference type="SAM" id="MobiDB-lite"/>
    </source>
</evidence>
<accession>A0A6J5NV08</accession>
<feature type="compositionally biased region" description="Polar residues" evidence="1">
    <location>
        <begin position="55"/>
        <end position="66"/>
    </location>
</feature>
<proteinExistence type="predicted"/>